<keyword evidence="3" id="KW-1185">Reference proteome</keyword>
<dbReference type="OrthoDB" id="5342758at2759"/>
<reference evidence="2" key="1">
    <citation type="journal article" date="2019" name="G3 (Bethesda)">
        <title>Genome Assemblies of Two Rare Opportunistic Yeast Pathogens: Diutina rugosa (syn. Candida rugosa) and Trichomonascus ciferrii (syn. Candida ciferrii).</title>
        <authorList>
            <person name="Mixao V."/>
            <person name="Saus E."/>
            <person name="Hansen A.P."/>
            <person name="Lass-Florl C."/>
            <person name="Gabaldon T."/>
        </authorList>
    </citation>
    <scope>NUCLEOTIDE SEQUENCE</scope>
    <source>
        <strain evidence="2">CBS 4856</strain>
    </source>
</reference>
<dbReference type="AlphaFoldDB" id="A0A642UJQ2"/>
<protein>
    <submittedName>
        <fullName evidence="2">Uncharacterized protein</fullName>
    </submittedName>
</protein>
<evidence type="ECO:0000313" key="2">
    <source>
        <dbReference type="EMBL" id="KAA8900198.1"/>
    </source>
</evidence>
<dbReference type="EMBL" id="SWFS01000507">
    <property type="protein sequence ID" value="KAA8900198.1"/>
    <property type="molecule type" value="Genomic_DNA"/>
</dbReference>
<sequence>MSRVSTLVHQRDELSRRLQELLDRQWDGLSERKGRWLVSARQGIEQTMAELLETQTALAEAYEVQIKQNNEWLERTKTIQDKIASLQMHIEHIEQQSDLAREIEQLEKEQLGLNDEIAQLQFKLKKLYSRKQEITTRLMQLKSTVESQSSSYQHEIDSLGQQPSEDQLEACSREVDAMTDQHELAELEVTALKDGLVVWKDVCMIVSDLENSLQAALADGADKAKVFSLLSDASGRIENHLELAKANHWSLLTVAINHELEAVYEGMKIVDDSTPNESND</sequence>
<gene>
    <name evidence="2" type="ORF">TRICI_006241</name>
</gene>
<evidence type="ECO:0000256" key="1">
    <source>
        <dbReference type="SAM" id="Coils"/>
    </source>
</evidence>
<organism evidence="2 3">
    <name type="scientific">Trichomonascus ciferrii</name>
    <dbReference type="NCBI Taxonomy" id="44093"/>
    <lineage>
        <taxon>Eukaryota</taxon>
        <taxon>Fungi</taxon>
        <taxon>Dikarya</taxon>
        <taxon>Ascomycota</taxon>
        <taxon>Saccharomycotina</taxon>
        <taxon>Dipodascomycetes</taxon>
        <taxon>Dipodascales</taxon>
        <taxon>Trichomonascaceae</taxon>
        <taxon>Trichomonascus</taxon>
        <taxon>Trichomonascus ciferrii complex</taxon>
    </lineage>
</organism>
<proteinExistence type="predicted"/>
<evidence type="ECO:0000313" key="3">
    <source>
        <dbReference type="Proteomes" id="UP000761534"/>
    </source>
</evidence>
<comment type="caution">
    <text evidence="2">The sequence shown here is derived from an EMBL/GenBank/DDBJ whole genome shotgun (WGS) entry which is preliminary data.</text>
</comment>
<dbReference type="Proteomes" id="UP000761534">
    <property type="component" value="Unassembled WGS sequence"/>
</dbReference>
<dbReference type="VEuPathDB" id="FungiDB:TRICI_006241"/>
<name>A0A642UJQ2_9ASCO</name>
<accession>A0A642UJQ2</accession>
<feature type="coiled-coil region" evidence="1">
    <location>
        <begin position="89"/>
        <end position="123"/>
    </location>
</feature>
<keyword evidence="1" id="KW-0175">Coiled coil</keyword>